<evidence type="ECO:0000256" key="4">
    <source>
        <dbReference type="ARBA" id="ARBA00022741"/>
    </source>
</evidence>
<proteinExistence type="predicted"/>
<keyword evidence="2" id="KW-0723">Serine/threonine-protein kinase</keyword>
<evidence type="ECO:0000256" key="2">
    <source>
        <dbReference type="ARBA" id="ARBA00022527"/>
    </source>
</evidence>
<dbReference type="PROSITE" id="PS00109">
    <property type="entry name" value="PROTEIN_KINASE_TYR"/>
    <property type="match status" value="1"/>
</dbReference>
<dbReference type="Gene3D" id="1.10.510.10">
    <property type="entry name" value="Transferase(Phosphotransferase) domain 1"/>
    <property type="match status" value="1"/>
</dbReference>
<dbReference type="Pfam" id="PF00069">
    <property type="entry name" value="Pkinase"/>
    <property type="match status" value="1"/>
</dbReference>
<dbReference type="InterPro" id="IPR051420">
    <property type="entry name" value="Ser_Thr_Kinases_DiverseReg"/>
</dbReference>
<keyword evidence="12" id="KW-1185">Reference proteome</keyword>
<accession>A0A6P3ZQZ8</accession>
<dbReference type="InterPro" id="IPR017441">
    <property type="entry name" value="Protein_kinase_ATP_BS"/>
</dbReference>
<keyword evidence="10" id="KW-1133">Transmembrane helix</keyword>
<evidence type="ECO:0000313" key="13">
    <source>
        <dbReference type="RefSeq" id="XP_015877807.3"/>
    </source>
</evidence>
<evidence type="ECO:0000256" key="3">
    <source>
        <dbReference type="ARBA" id="ARBA00022679"/>
    </source>
</evidence>
<dbReference type="KEGG" id="zju:107414216"/>
<dbReference type="Gene3D" id="3.80.10.10">
    <property type="entry name" value="Ribonuclease Inhibitor"/>
    <property type="match status" value="1"/>
</dbReference>
<comment type="catalytic activity">
    <reaction evidence="8">
        <text>L-seryl-[protein] + ATP = O-phospho-L-seryl-[protein] + ADP + H(+)</text>
        <dbReference type="Rhea" id="RHEA:17989"/>
        <dbReference type="Rhea" id="RHEA-COMP:9863"/>
        <dbReference type="Rhea" id="RHEA-COMP:11604"/>
        <dbReference type="ChEBI" id="CHEBI:15378"/>
        <dbReference type="ChEBI" id="CHEBI:29999"/>
        <dbReference type="ChEBI" id="CHEBI:30616"/>
        <dbReference type="ChEBI" id="CHEBI:83421"/>
        <dbReference type="ChEBI" id="CHEBI:456216"/>
        <dbReference type="EC" id="2.7.11.1"/>
    </reaction>
</comment>
<feature type="transmembrane region" description="Helical" evidence="10">
    <location>
        <begin position="63"/>
        <end position="86"/>
    </location>
</feature>
<keyword evidence="4 9" id="KW-0547">Nucleotide-binding</keyword>
<dbReference type="InterPro" id="IPR000719">
    <property type="entry name" value="Prot_kinase_dom"/>
</dbReference>
<evidence type="ECO:0000256" key="7">
    <source>
        <dbReference type="ARBA" id="ARBA00047899"/>
    </source>
</evidence>
<evidence type="ECO:0000256" key="9">
    <source>
        <dbReference type="PROSITE-ProRule" id="PRU10141"/>
    </source>
</evidence>
<dbReference type="GO" id="GO:0033612">
    <property type="term" value="F:receptor serine/threonine kinase binding"/>
    <property type="evidence" value="ECO:0007669"/>
    <property type="project" value="TreeGrafter"/>
</dbReference>
<feature type="domain" description="Protein kinase" evidence="11">
    <location>
        <begin position="128"/>
        <end position="399"/>
    </location>
</feature>
<gene>
    <name evidence="13" type="primary">LOC107414216</name>
</gene>
<dbReference type="Proteomes" id="UP001652623">
    <property type="component" value="Chromosome 8"/>
</dbReference>
<feature type="binding site" evidence="9">
    <location>
        <position position="157"/>
    </location>
    <ligand>
        <name>ATP</name>
        <dbReference type="ChEBI" id="CHEBI:30616"/>
    </ligand>
</feature>
<keyword evidence="3" id="KW-0808">Transferase</keyword>
<dbReference type="GO" id="GO:0004674">
    <property type="term" value="F:protein serine/threonine kinase activity"/>
    <property type="evidence" value="ECO:0007669"/>
    <property type="project" value="UniProtKB-KW"/>
</dbReference>
<organism evidence="12 13">
    <name type="scientific">Ziziphus jujuba</name>
    <name type="common">Chinese jujube</name>
    <name type="synonym">Ziziphus sativa</name>
    <dbReference type="NCBI Taxonomy" id="326968"/>
    <lineage>
        <taxon>Eukaryota</taxon>
        <taxon>Viridiplantae</taxon>
        <taxon>Streptophyta</taxon>
        <taxon>Embryophyta</taxon>
        <taxon>Tracheophyta</taxon>
        <taxon>Spermatophyta</taxon>
        <taxon>Magnoliopsida</taxon>
        <taxon>eudicotyledons</taxon>
        <taxon>Gunneridae</taxon>
        <taxon>Pentapetalae</taxon>
        <taxon>rosids</taxon>
        <taxon>fabids</taxon>
        <taxon>Rosales</taxon>
        <taxon>Rhamnaceae</taxon>
        <taxon>Paliureae</taxon>
        <taxon>Ziziphus</taxon>
    </lineage>
</organism>
<dbReference type="PROSITE" id="PS00107">
    <property type="entry name" value="PROTEIN_KINASE_ATP"/>
    <property type="match status" value="1"/>
</dbReference>
<protein>
    <recommendedName>
        <fullName evidence="1">non-specific serine/threonine protein kinase</fullName>
        <ecNumber evidence="1">2.7.11.1</ecNumber>
    </recommendedName>
</protein>
<evidence type="ECO:0000256" key="5">
    <source>
        <dbReference type="ARBA" id="ARBA00022777"/>
    </source>
</evidence>
<keyword evidence="10" id="KW-0812">Transmembrane</keyword>
<comment type="catalytic activity">
    <reaction evidence="7">
        <text>L-threonyl-[protein] + ATP = O-phospho-L-threonyl-[protein] + ADP + H(+)</text>
        <dbReference type="Rhea" id="RHEA:46608"/>
        <dbReference type="Rhea" id="RHEA-COMP:11060"/>
        <dbReference type="Rhea" id="RHEA-COMP:11605"/>
        <dbReference type="ChEBI" id="CHEBI:15378"/>
        <dbReference type="ChEBI" id="CHEBI:30013"/>
        <dbReference type="ChEBI" id="CHEBI:30616"/>
        <dbReference type="ChEBI" id="CHEBI:61977"/>
        <dbReference type="ChEBI" id="CHEBI:456216"/>
        <dbReference type="EC" id="2.7.11.1"/>
    </reaction>
</comment>
<dbReference type="InterPro" id="IPR032675">
    <property type="entry name" value="LRR_dom_sf"/>
</dbReference>
<dbReference type="PANTHER" id="PTHR48005">
    <property type="entry name" value="LEUCINE RICH REPEAT KINASE 2"/>
    <property type="match status" value="1"/>
</dbReference>
<evidence type="ECO:0000313" key="12">
    <source>
        <dbReference type="Proteomes" id="UP001652623"/>
    </source>
</evidence>
<dbReference type="GO" id="GO:0016020">
    <property type="term" value="C:membrane"/>
    <property type="evidence" value="ECO:0007669"/>
    <property type="project" value="UniProtKB-SubCell"/>
</dbReference>
<reference evidence="13" key="1">
    <citation type="submission" date="2025-08" db="UniProtKB">
        <authorList>
            <consortium name="RefSeq"/>
        </authorList>
    </citation>
    <scope>IDENTIFICATION</scope>
    <source>
        <tissue evidence="13">Seedling</tissue>
    </source>
</reference>
<keyword evidence="5" id="KW-0418">Kinase</keyword>
<dbReference type="GO" id="GO:0005524">
    <property type="term" value="F:ATP binding"/>
    <property type="evidence" value="ECO:0007669"/>
    <property type="project" value="UniProtKB-UniRule"/>
</dbReference>
<sequence>MVSLLDINLSHNCLEGHVPNTSVFQSAQPEAFGNNNALCGNIKGPRPCIETEQKGGIKKKQRLLISSLVGALLFSFIFLGILAYLWRKKSPANLVKQDSIPKGHNRFSAWHFNAKLLYEDILEATNSFDDMYCIGVGRMGKVYRVNIPGCDVLAVKKLNFQASDEAEIENIKHFGKKVAALTHIKHRNIVKLFAFVSQGIDAFLVYEFMERGSLADMLRSENGAKELDWMKRIHIVKGVAYALCYMHHDCVPPILHRDVSSKNVLLDSEFEAHVSDFGAARFLKPDSSKWTTAVAGTYGYLAPEFAYSMVVSEKCDVYSFGVLALEVLMGKHPGERICCLRSSSAVDRIQLGDVLDPRLSPPATQNIADKLALVMSIAVSCLSANPQARPTMTSVSRLLESRNAGS</sequence>
<dbReference type="Gene3D" id="3.30.200.20">
    <property type="entry name" value="Phosphorylase Kinase, domain 1"/>
    <property type="match status" value="1"/>
</dbReference>
<dbReference type="RefSeq" id="XP_015877807.3">
    <property type="nucleotide sequence ID" value="XM_016022321.4"/>
</dbReference>
<evidence type="ECO:0000256" key="1">
    <source>
        <dbReference type="ARBA" id="ARBA00012513"/>
    </source>
</evidence>
<name>A0A6P3ZQZ8_ZIZJJ</name>
<dbReference type="PROSITE" id="PS50011">
    <property type="entry name" value="PROTEIN_KINASE_DOM"/>
    <property type="match status" value="1"/>
</dbReference>
<dbReference type="InterPro" id="IPR011009">
    <property type="entry name" value="Kinase-like_dom_sf"/>
</dbReference>
<dbReference type="PANTHER" id="PTHR48005:SF70">
    <property type="entry name" value="MDIS1-INTERACTING RECEPTOR LIKE KINASE 2-LIKE"/>
    <property type="match status" value="1"/>
</dbReference>
<dbReference type="InterPro" id="IPR008266">
    <property type="entry name" value="Tyr_kinase_AS"/>
</dbReference>
<evidence type="ECO:0000256" key="8">
    <source>
        <dbReference type="ARBA" id="ARBA00048679"/>
    </source>
</evidence>
<dbReference type="AlphaFoldDB" id="A0A6P3ZQZ8"/>
<evidence type="ECO:0000256" key="10">
    <source>
        <dbReference type="SAM" id="Phobius"/>
    </source>
</evidence>
<dbReference type="GeneID" id="107414216"/>
<dbReference type="SUPFAM" id="SSF56112">
    <property type="entry name" value="Protein kinase-like (PK-like)"/>
    <property type="match status" value="1"/>
</dbReference>
<dbReference type="EC" id="2.7.11.1" evidence="1"/>
<evidence type="ECO:0000259" key="11">
    <source>
        <dbReference type="PROSITE" id="PS50011"/>
    </source>
</evidence>
<keyword evidence="10" id="KW-0472">Membrane</keyword>
<dbReference type="InParanoid" id="A0A6P3ZQZ8"/>
<evidence type="ECO:0000256" key="6">
    <source>
        <dbReference type="ARBA" id="ARBA00022840"/>
    </source>
</evidence>
<keyword evidence="6 9" id="KW-0067">ATP-binding</keyword>